<evidence type="ECO:0000313" key="2">
    <source>
        <dbReference type="EMBL" id="MFC7255875.1"/>
    </source>
</evidence>
<sequence>MVRIGPLHLTETWKYALIGGLLALPFTALEAWRSSKNVGLGVILVGSVVAGYLIKRRGGNSTATGLRAALIGGLPAIWPLSELIWAVPTIPNPLWFQAVGVVMILGVGGFILAVVAVFGALAGRFGGWLAERRGHGGVADAGGCA</sequence>
<dbReference type="RefSeq" id="WP_379704215.1">
    <property type="nucleotide sequence ID" value="NZ_JBHTAT010000001.1"/>
</dbReference>
<proteinExistence type="predicted"/>
<dbReference type="Proteomes" id="UP001596434">
    <property type="component" value="Unassembled WGS sequence"/>
</dbReference>
<keyword evidence="1" id="KW-1133">Transmembrane helix</keyword>
<dbReference type="EMBL" id="JBHTAT010000001">
    <property type="protein sequence ID" value="MFC7255875.1"/>
    <property type="molecule type" value="Genomic_DNA"/>
</dbReference>
<evidence type="ECO:0000313" key="3">
    <source>
        <dbReference type="Proteomes" id="UP001596434"/>
    </source>
</evidence>
<dbReference type="Pfam" id="PF17647">
    <property type="entry name" value="DUF5518"/>
    <property type="match status" value="1"/>
</dbReference>
<dbReference type="InterPro" id="IPR040493">
    <property type="entry name" value="DUF5518"/>
</dbReference>
<dbReference type="AlphaFoldDB" id="A0ABD5ZZY5"/>
<feature type="transmembrane region" description="Helical" evidence="1">
    <location>
        <begin position="38"/>
        <end position="54"/>
    </location>
</feature>
<comment type="caution">
    <text evidence="2">The sequence shown here is derived from an EMBL/GenBank/DDBJ whole genome shotgun (WGS) entry which is preliminary data.</text>
</comment>
<feature type="transmembrane region" description="Helical" evidence="1">
    <location>
        <begin position="66"/>
        <end position="88"/>
    </location>
</feature>
<protein>
    <submittedName>
        <fullName evidence="2">DUF5518 domain-containing protein</fullName>
    </submittedName>
</protein>
<gene>
    <name evidence="2" type="ORF">ACFQKE_11330</name>
</gene>
<name>A0ABD5ZZY5_9EURY</name>
<keyword evidence="3" id="KW-1185">Reference proteome</keyword>
<feature type="transmembrane region" description="Helical" evidence="1">
    <location>
        <begin position="94"/>
        <end position="123"/>
    </location>
</feature>
<feature type="transmembrane region" description="Helical" evidence="1">
    <location>
        <begin position="12"/>
        <end position="32"/>
    </location>
</feature>
<keyword evidence="1" id="KW-0812">Transmembrane</keyword>
<accession>A0ABD5ZZY5</accession>
<dbReference type="GeneID" id="96954251"/>
<organism evidence="2 3">
    <name type="scientific">Haloplanus litoreus</name>
    <dbReference type="NCBI Taxonomy" id="767515"/>
    <lineage>
        <taxon>Archaea</taxon>
        <taxon>Methanobacteriati</taxon>
        <taxon>Methanobacteriota</taxon>
        <taxon>Stenosarchaea group</taxon>
        <taxon>Halobacteria</taxon>
        <taxon>Halobacteriales</taxon>
        <taxon>Haloferacaceae</taxon>
        <taxon>Haloplanus</taxon>
    </lineage>
</organism>
<evidence type="ECO:0000256" key="1">
    <source>
        <dbReference type="SAM" id="Phobius"/>
    </source>
</evidence>
<reference evidence="2 3" key="1">
    <citation type="journal article" date="2019" name="Int. J. Syst. Evol. Microbiol.">
        <title>The Global Catalogue of Microorganisms (GCM) 10K type strain sequencing project: providing services to taxonomists for standard genome sequencing and annotation.</title>
        <authorList>
            <consortium name="The Broad Institute Genomics Platform"/>
            <consortium name="The Broad Institute Genome Sequencing Center for Infectious Disease"/>
            <person name="Wu L."/>
            <person name="Ma J."/>
        </authorList>
    </citation>
    <scope>NUCLEOTIDE SEQUENCE [LARGE SCALE GENOMIC DNA]</scope>
    <source>
        <strain evidence="2 3">GX21</strain>
    </source>
</reference>
<keyword evidence="1" id="KW-0472">Membrane</keyword>